<reference evidence="3 4" key="1">
    <citation type="submission" date="2017-04" db="EMBL/GenBank/DDBJ databases">
        <authorList>
            <person name="Afonso C.L."/>
            <person name="Miller P.J."/>
            <person name="Scott M.A."/>
            <person name="Spackman E."/>
            <person name="Goraichik I."/>
            <person name="Dimitrov K.M."/>
            <person name="Suarez D.L."/>
            <person name="Swayne D.E."/>
        </authorList>
    </citation>
    <scope>NUCLEOTIDE SEQUENCE [LARGE SCALE GENOMIC DNA]</scope>
    <source>
        <strain evidence="3 4">DSM 22418</strain>
    </source>
</reference>
<evidence type="ECO:0000256" key="1">
    <source>
        <dbReference type="ARBA" id="ARBA00023239"/>
    </source>
</evidence>
<dbReference type="GO" id="GO:0016787">
    <property type="term" value="F:hydrolase activity"/>
    <property type="evidence" value="ECO:0007669"/>
    <property type="project" value="InterPro"/>
</dbReference>
<feature type="domain" description="Amidohydrolase-related" evidence="2">
    <location>
        <begin position="31"/>
        <end position="340"/>
    </location>
</feature>
<dbReference type="OrthoDB" id="9812754at2"/>
<organism evidence="3 4">
    <name type="scientific">Sphingobacterium psychroaquaticum</name>
    <dbReference type="NCBI Taxonomy" id="561061"/>
    <lineage>
        <taxon>Bacteria</taxon>
        <taxon>Pseudomonadati</taxon>
        <taxon>Bacteroidota</taxon>
        <taxon>Sphingobacteriia</taxon>
        <taxon>Sphingobacteriales</taxon>
        <taxon>Sphingobacteriaceae</taxon>
        <taxon>Sphingobacterium</taxon>
    </lineage>
</organism>
<dbReference type="RefSeq" id="WP_085472625.1">
    <property type="nucleotide sequence ID" value="NZ_FXAU01000003.1"/>
</dbReference>
<dbReference type="SUPFAM" id="SSF51556">
    <property type="entry name" value="Metallo-dependent hydrolases"/>
    <property type="match status" value="1"/>
</dbReference>
<dbReference type="AlphaFoldDB" id="A0A1X7JM22"/>
<proteinExistence type="predicted"/>
<dbReference type="GO" id="GO:0005737">
    <property type="term" value="C:cytoplasm"/>
    <property type="evidence" value="ECO:0007669"/>
    <property type="project" value="TreeGrafter"/>
</dbReference>
<dbReference type="Proteomes" id="UP000192980">
    <property type="component" value="Unassembled WGS sequence"/>
</dbReference>
<evidence type="ECO:0000259" key="2">
    <source>
        <dbReference type="Pfam" id="PF04909"/>
    </source>
</evidence>
<name>A0A1X7JM22_9SPHI</name>
<dbReference type="Pfam" id="PF04909">
    <property type="entry name" value="Amidohydro_2"/>
    <property type="match status" value="1"/>
</dbReference>
<dbReference type="InterPro" id="IPR006680">
    <property type="entry name" value="Amidohydro-rel"/>
</dbReference>
<keyword evidence="4" id="KW-1185">Reference proteome</keyword>
<dbReference type="PANTHER" id="PTHR21240">
    <property type="entry name" value="2-AMINO-3-CARBOXYLMUCONATE-6-SEMIALDEHYDE DECARBOXYLASE"/>
    <property type="match status" value="1"/>
</dbReference>
<dbReference type="STRING" id="561061.SAMN05660862_1864"/>
<evidence type="ECO:0000313" key="4">
    <source>
        <dbReference type="Proteomes" id="UP000192980"/>
    </source>
</evidence>
<accession>A0A1X7JM22</accession>
<gene>
    <name evidence="3" type="ORF">SAMN05660862_1864</name>
</gene>
<dbReference type="Gene3D" id="3.20.20.140">
    <property type="entry name" value="Metal-dependent hydrolases"/>
    <property type="match status" value="1"/>
</dbReference>
<dbReference type="EMBL" id="FXAU01000003">
    <property type="protein sequence ID" value="SMG29007.1"/>
    <property type="molecule type" value="Genomic_DNA"/>
</dbReference>
<protein>
    <submittedName>
        <fullName evidence="3">Aminocarboxymuconate-semialdehyde decarboxylase</fullName>
    </submittedName>
</protein>
<dbReference type="GO" id="GO:0019748">
    <property type="term" value="P:secondary metabolic process"/>
    <property type="evidence" value="ECO:0007669"/>
    <property type="project" value="TreeGrafter"/>
</dbReference>
<keyword evidence="1" id="KW-0456">Lyase</keyword>
<dbReference type="PANTHER" id="PTHR21240:SF28">
    <property type="entry name" value="ISO-OROTATE DECARBOXYLASE (EUROFUNG)"/>
    <property type="match status" value="1"/>
</dbReference>
<sequence>MIGCALHPDNDSRETSPFKRADSAVGPLTYIDTHAHLWSVEYLDAIATLGAKDTAVARNIRATNSASDLKDRLQMMDDAGVKCQVLSATPQQPQWGDNRDAHQLAQSINDLYATLIKQYPGRFMAYGAVPLPHVDEAIKEARRAITKLNFQGIGLNTLVQNKYSLADPRFLPFFEELNRLKTVVYIHPTGCGANSRMINDYHLEWVIGAPMEDTIAVLQLLKADVPRRFPHIRFHVAHLGGVLPFLMQRIEDNYTDWNAFQSSPWETLRNFWFDTANFHKESLRCSRDTFGFAQLLLGSDFPYFQDDKYTRAVRYIQSSALDTYEQEAILITNAKRLYGL</sequence>
<dbReference type="InterPro" id="IPR032465">
    <property type="entry name" value="ACMSD"/>
</dbReference>
<dbReference type="InterPro" id="IPR032466">
    <property type="entry name" value="Metal_Hydrolase"/>
</dbReference>
<dbReference type="CDD" id="cd01292">
    <property type="entry name" value="metallo-dependent_hydrolases"/>
    <property type="match status" value="1"/>
</dbReference>
<evidence type="ECO:0000313" key="3">
    <source>
        <dbReference type="EMBL" id="SMG29007.1"/>
    </source>
</evidence>
<dbReference type="GO" id="GO:0016831">
    <property type="term" value="F:carboxy-lyase activity"/>
    <property type="evidence" value="ECO:0007669"/>
    <property type="project" value="InterPro"/>
</dbReference>